<dbReference type="NCBIfam" id="TIGR04514">
    <property type="entry name" value="GWxTD_dom"/>
    <property type="match status" value="1"/>
</dbReference>
<dbReference type="Pfam" id="PF20094">
    <property type="entry name" value="GWxTD_dom"/>
    <property type="match status" value="1"/>
</dbReference>
<dbReference type="Proteomes" id="UP000316292">
    <property type="component" value="Unassembled WGS sequence"/>
</dbReference>
<proteinExistence type="predicted"/>
<sequence length="454" mass="51090">MPEGSSCSGRAHPRWVLALLLCAACGWSSVARAQYQNPGPPSEPEAPAPGTSADRPRFSVDATLQLGESGQPTVRLDYRMSRSELLFQRTPPAGYHAAYEVRVIFFREKKERQVAGDTYTRELHAATYAETKQRGEDITDHLDFTLPPAKYRIEVAITDLVAERTSGTAIPFEVPSGPPGLVWFSDLTLGTSEPQPSASENRFVPNPSRRYGDNIAAFAIQGEIFDHRGAAADSTYRLYYKVTSETGEQVAAGDTTFPRLPGRTPFRLQPRLVNVGAGPYRFTVALNVPPSPGAKDRKTATVRRDKTFEVDQSRATLGFASAQSVDVLRYIATQQEIDEIGRLHDEDARKAYWDVFWKRRDPTPDTPENEARDTFYQRVQYANQHFATGGPGWKSDMGRIYIVYGRPDEVVRNPFNFDRPPEEIWYYYRDRRTFVFVDHDGFGRYELVANPAGQ</sequence>
<feature type="domain" description="GWxTD" evidence="3">
    <location>
        <begin position="325"/>
        <end position="436"/>
    </location>
</feature>
<accession>A0A538SBW0</accession>
<organism evidence="4 5">
    <name type="scientific">Eiseniibacteriota bacterium</name>
    <dbReference type="NCBI Taxonomy" id="2212470"/>
    <lineage>
        <taxon>Bacteria</taxon>
        <taxon>Candidatus Eiseniibacteriota</taxon>
    </lineage>
</organism>
<name>A0A538SBW0_UNCEI</name>
<feature type="chain" id="PRO_5021868618" evidence="2">
    <location>
        <begin position="34"/>
        <end position="454"/>
    </location>
</feature>
<evidence type="ECO:0000259" key="3">
    <source>
        <dbReference type="Pfam" id="PF20094"/>
    </source>
</evidence>
<evidence type="ECO:0000256" key="1">
    <source>
        <dbReference type="SAM" id="MobiDB-lite"/>
    </source>
</evidence>
<evidence type="ECO:0000313" key="4">
    <source>
        <dbReference type="EMBL" id="TMQ48839.1"/>
    </source>
</evidence>
<protein>
    <submittedName>
        <fullName evidence="4">GWxTD domain-containing protein</fullName>
    </submittedName>
</protein>
<keyword evidence="2" id="KW-0732">Signal</keyword>
<evidence type="ECO:0000256" key="2">
    <source>
        <dbReference type="SAM" id="SignalP"/>
    </source>
</evidence>
<reference evidence="4 5" key="1">
    <citation type="journal article" date="2019" name="Nat. Microbiol.">
        <title>Mediterranean grassland soil C-N compound turnover is dependent on rainfall and depth, and is mediated by genomically divergent microorganisms.</title>
        <authorList>
            <person name="Diamond S."/>
            <person name="Andeer P.F."/>
            <person name="Li Z."/>
            <person name="Crits-Christoph A."/>
            <person name="Burstein D."/>
            <person name="Anantharaman K."/>
            <person name="Lane K.R."/>
            <person name="Thomas B.C."/>
            <person name="Pan C."/>
            <person name="Northen T.R."/>
            <person name="Banfield J.F."/>
        </authorList>
    </citation>
    <scope>NUCLEOTIDE SEQUENCE [LARGE SCALE GENOMIC DNA]</scope>
    <source>
        <strain evidence="4">WS_1</strain>
    </source>
</reference>
<dbReference type="EMBL" id="VBOR01000065">
    <property type="protein sequence ID" value="TMQ48839.1"/>
    <property type="molecule type" value="Genomic_DNA"/>
</dbReference>
<comment type="caution">
    <text evidence="4">The sequence shown here is derived from an EMBL/GenBank/DDBJ whole genome shotgun (WGS) entry which is preliminary data.</text>
</comment>
<gene>
    <name evidence="4" type="ORF">E6K71_06590</name>
</gene>
<dbReference type="InterPro" id="IPR030959">
    <property type="entry name" value="GWxTD_dom"/>
</dbReference>
<feature type="compositionally biased region" description="Pro residues" evidence="1">
    <location>
        <begin position="38"/>
        <end position="47"/>
    </location>
</feature>
<evidence type="ECO:0000313" key="5">
    <source>
        <dbReference type="Proteomes" id="UP000316292"/>
    </source>
</evidence>
<feature type="signal peptide" evidence="2">
    <location>
        <begin position="1"/>
        <end position="33"/>
    </location>
</feature>
<dbReference type="AlphaFoldDB" id="A0A538SBW0"/>
<feature type="region of interest" description="Disordered" evidence="1">
    <location>
        <begin position="34"/>
        <end position="56"/>
    </location>
</feature>